<dbReference type="EMBL" id="ACCF01000253">
    <property type="protein sequence ID" value="EEF65838.1"/>
    <property type="molecule type" value="Genomic_DNA"/>
</dbReference>
<reference evidence="1 2" key="1">
    <citation type="submission" date="2008-12" db="EMBL/GenBank/DDBJ databases">
        <authorList>
            <person name="Fulton L."/>
            <person name="Clifton S."/>
            <person name="Fulton B."/>
            <person name="Xu J."/>
            <person name="Minx P."/>
            <person name="Pepin K.H."/>
            <person name="Johnson M."/>
            <person name="Bhonagiri V."/>
            <person name="Nash W.E."/>
            <person name="Mardis E.R."/>
            <person name="Wilson R.K."/>
        </authorList>
    </citation>
    <scope>NUCLEOTIDE SEQUENCE [LARGE SCALE GENOMIC DNA]</scope>
    <source>
        <strain evidence="1 2">DSM 12042</strain>
    </source>
</reference>
<reference evidence="1 2" key="2">
    <citation type="submission" date="2009-02" db="EMBL/GenBank/DDBJ databases">
        <title>Draft genome sequence of Holdemania filiformis DSM 12042.</title>
        <authorList>
            <person name="Sudarsanam P."/>
            <person name="Ley R."/>
            <person name="Guruge J."/>
            <person name="Turnbaugh P.J."/>
            <person name="Mahowald M."/>
            <person name="Liep D."/>
            <person name="Gordon J."/>
        </authorList>
    </citation>
    <scope>NUCLEOTIDE SEQUENCE [LARGE SCALE GENOMIC DNA]</scope>
    <source>
        <strain evidence="1 2">DSM 12042</strain>
    </source>
</reference>
<comment type="caution">
    <text evidence="1">The sequence shown here is derived from an EMBL/GenBank/DDBJ whole genome shotgun (WGS) entry which is preliminary data.</text>
</comment>
<protein>
    <submittedName>
        <fullName evidence="1">Uncharacterized protein</fullName>
    </submittedName>
</protein>
<sequence>MFYYFQISVSPSENVRQDDSDPALDSPLRFSYNEVKVEEA</sequence>
<dbReference type="Proteomes" id="UP000005950">
    <property type="component" value="Unassembled WGS sequence"/>
</dbReference>
<dbReference type="AlphaFoldDB" id="B9YDU9"/>
<organism evidence="1 2">
    <name type="scientific">Holdemania filiformis DSM 12042</name>
    <dbReference type="NCBI Taxonomy" id="545696"/>
    <lineage>
        <taxon>Bacteria</taxon>
        <taxon>Bacillati</taxon>
        <taxon>Bacillota</taxon>
        <taxon>Erysipelotrichia</taxon>
        <taxon>Erysipelotrichales</taxon>
        <taxon>Erysipelotrichaceae</taxon>
        <taxon>Holdemania</taxon>
    </lineage>
</organism>
<evidence type="ECO:0000313" key="2">
    <source>
        <dbReference type="Proteomes" id="UP000005950"/>
    </source>
</evidence>
<dbReference type="STRING" id="545696.HOLDEFILI_04023"/>
<evidence type="ECO:0000313" key="1">
    <source>
        <dbReference type="EMBL" id="EEF65838.1"/>
    </source>
</evidence>
<gene>
    <name evidence="1" type="ORF">HOLDEFILI_04023</name>
</gene>
<dbReference type="HOGENOM" id="CLU_3290776_0_0_9"/>
<proteinExistence type="predicted"/>
<accession>B9YDU9</accession>
<name>B9YDU9_9FIRM</name>